<organism evidence="2 3">
    <name type="scientific">Saccharophagus degradans</name>
    <dbReference type="NCBI Taxonomy" id="86304"/>
    <lineage>
        <taxon>Bacteria</taxon>
        <taxon>Pseudomonadati</taxon>
        <taxon>Pseudomonadota</taxon>
        <taxon>Gammaproteobacteria</taxon>
        <taxon>Cellvibrionales</taxon>
        <taxon>Cellvibrionaceae</taxon>
        <taxon>Saccharophagus</taxon>
    </lineage>
</organism>
<dbReference type="Proteomes" id="UP001169760">
    <property type="component" value="Unassembled WGS sequence"/>
</dbReference>
<evidence type="ECO:0000313" key="2">
    <source>
        <dbReference type="EMBL" id="MDO6422807.1"/>
    </source>
</evidence>
<dbReference type="SUPFAM" id="SSF51197">
    <property type="entry name" value="Clavaminate synthase-like"/>
    <property type="match status" value="1"/>
</dbReference>
<dbReference type="InterPro" id="IPR041667">
    <property type="entry name" value="Cupin_8"/>
</dbReference>
<evidence type="ECO:0000313" key="3">
    <source>
        <dbReference type="Proteomes" id="UP001169760"/>
    </source>
</evidence>
<sequence>MAITGKPVKELEGITPASINENILSSPIPLVLRGYAEDWPAVKVSGQSSAAALSYIEERYARVPVTTCLLPAKERGRIFYNEAMNGFNFSANLESFHTFSKMLLNEEDSSNPRGVYMPSTDADKWFPGVVSENNAGLDELDPIKLIWIGNKTQVAAHYDFTSNLACCLCGRRKFTLFPPEQINNLYPGPLEFAPGGQEISLVDFQQPDFRRFPRFKVAIESAQTVILSPGDALFLPGMWWHHVEGLDAVNVLYTHWWRESPAYYGRPSNALLHAVLGLSGLSSSQRKAWRSIFDYYVFNDEESEPPASALGFFKGAINEEQARQLKQLLTDRLKK</sequence>
<dbReference type="RefSeq" id="WP_303492701.1">
    <property type="nucleotide sequence ID" value="NZ_JAUOPB010000007.1"/>
</dbReference>
<accession>A0AAW7X5F8</accession>
<proteinExistence type="predicted"/>
<dbReference type="PANTHER" id="PTHR12461">
    <property type="entry name" value="HYPOXIA-INDUCIBLE FACTOR 1 ALPHA INHIBITOR-RELATED"/>
    <property type="match status" value="1"/>
</dbReference>
<comment type="caution">
    <text evidence="2">The sequence shown here is derived from an EMBL/GenBank/DDBJ whole genome shotgun (WGS) entry which is preliminary data.</text>
</comment>
<dbReference type="PROSITE" id="PS51184">
    <property type="entry name" value="JMJC"/>
    <property type="match status" value="1"/>
</dbReference>
<dbReference type="EMBL" id="JAUOPB010000007">
    <property type="protein sequence ID" value="MDO6422807.1"/>
    <property type="molecule type" value="Genomic_DNA"/>
</dbReference>
<dbReference type="Pfam" id="PF13621">
    <property type="entry name" value="Cupin_8"/>
    <property type="match status" value="1"/>
</dbReference>
<dbReference type="AlphaFoldDB" id="A0AAW7X5F8"/>
<protein>
    <submittedName>
        <fullName evidence="2">Cupin-like domain-containing protein</fullName>
    </submittedName>
</protein>
<dbReference type="InterPro" id="IPR003347">
    <property type="entry name" value="JmjC_dom"/>
</dbReference>
<dbReference type="PANTHER" id="PTHR12461:SF105">
    <property type="entry name" value="HYPOXIA-INDUCIBLE FACTOR 1-ALPHA INHIBITOR"/>
    <property type="match status" value="1"/>
</dbReference>
<dbReference type="Gene3D" id="2.60.120.650">
    <property type="entry name" value="Cupin"/>
    <property type="match status" value="1"/>
</dbReference>
<name>A0AAW7X5F8_9GAMM</name>
<feature type="domain" description="JmjC" evidence="1">
    <location>
        <begin position="115"/>
        <end position="273"/>
    </location>
</feature>
<evidence type="ECO:0000259" key="1">
    <source>
        <dbReference type="PROSITE" id="PS51184"/>
    </source>
</evidence>
<reference evidence="2" key="1">
    <citation type="submission" date="2023-07" db="EMBL/GenBank/DDBJ databases">
        <title>Genome content predicts the carbon catabolic preferences of heterotrophic bacteria.</title>
        <authorList>
            <person name="Gralka M."/>
        </authorList>
    </citation>
    <scope>NUCLEOTIDE SEQUENCE</scope>
    <source>
        <strain evidence="2">I3M17_2</strain>
    </source>
</reference>
<gene>
    <name evidence="2" type="ORF">Q4521_10000</name>
</gene>
<dbReference type="SMART" id="SM00558">
    <property type="entry name" value="JmjC"/>
    <property type="match status" value="1"/>
</dbReference>